<sequence length="371" mass="42589">MNMGVDTGRGNGYDGYSKSNNAIAAEEENKFTLTEISKRTKLHTKTIKKHFNPCEWHHTSSYYNKTDYYDLDEIMEELTDEIRLEDKALKADLKSKVATVHKGCTAKWLEWSGTRKSPKARECEAVNCTISIKGNRHTIIKPDGTKIVKMEGTKGFSYITGKELKEIAKREKLESAKMKQAKSELNTTFNEMFKGGGTKILVADYFENVVRIDDEITPLTINIEFTSMSKKQLVEELKEAGANYSKRTINECSEQSYSRLGKDKLVIISKKPEEVIEKLNHKFIDNTLAKAQTDEVSIEHLLSLGNVELKEFKELLCHYDKEKYLSHFKEEPVSEIEVDLDAVDSIKEKQRSKIPEEVETPREKRKSTLRR</sequence>
<evidence type="ECO:0000313" key="2">
    <source>
        <dbReference type="EMBL" id="PTP39378.1"/>
    </source>
</evidence>
<dbReference type="RefSeq" id="WP_108187174.1">
    <property type="nucleotide sequence ID" value="NZ_PIFK01000003.1"/>
</dbReference>
<gene>
    <name evidence="2" type="ORF">CWO07_02085</name>
</gene>
<evidence type="ECO:0000256" key="1">
    <source>
        <dbReference type="SAM" id="MobiDB-lite"/>
    </source>
</evidence>
<comment type="caution">
    <text evidence="2">The sequence shown here is derived from an EMBL/GenBank/DDBJ whole genome shotgun (WGS) entry which is preliminary data.</text>
</comment>
<organism evidence="2 3">
    <name type="scientific">Vibrio splendidus</name>
    <dbReference type="NCBI Taxonomy" id="29497"/>
    <lineage>
        <taxon>Bacteria</taxon>
        <taxon>Pseudomonadati</taxon>
        <taxon>Pseudomonadota</taxon>
        <taxon>Gammaproteobacteria</taxon>
        <taxon>Vibrionales</taxon>
        <taxon>Vibrionaceae</taxon>
        <taxon>Vibrio</taxon>
    </lineage>
</organism>
<feature type="region of interest" description="Disordered" evidence="1">
    <location>
        <begin position="350"/>
        <end position="371"/>
    </location>
</feature>
<evidence type="ECO:0000313" key="3">
    <source>
        <dbReference type="Proteomes" id="UP000244197"/>
    </source>
</evidence>
<name>A0A2T5F0Y1_VIBSP</name>
<dbReference type="Proteomes" id="UP000244197">
    <property type="component" value="Unassembled WGS sequence"/>
</dbReference>
<feature type="compositionally biased region" description="Basic and acidic residues" evidence="1">
    <location>
        <begin position="350"/>
        <end position="362"/>
    </location>
</feature>
<dbReference type="EMBL" id="PIFK01000003">
    <property type="protein sequence ID" value="PTP39378.1"/>
    <property type="molecule type" value="Genomic_DNA"/>
</dbReference>
<proteinExistence type="predicted"/>
<dbReference type="AlphaFoldDB" id="A0A2T5F0Y1"/>
<protein>
    <submittedName>
        <fullName evidence="2">Uncharacterized protein</fullName>
    </submittedName>
</protein>
<accession>A0A2T5F0Y1</accession>
<reference evidence="2 3" key="1">
    <citation type="submission" date="2017-11" db="EMBL/GenBank/DDBJ databases">
        <title>Population delineation of vibrios coincides with oyster pathogenicity.</title>
        <authorList>
            <person name="Bruto M."/>
            <person name="Labreuche Y."/>
            <person name="James A."/>
            <person name="Piel D."/>
            <person name="Chenivesse S."/>
            <person name="Petton B."/>
            <person name="Polz M.F."/>
            <person name="Le Roux F."/>
        </authorList>
    </citation>
    <scope>NUCLEOTIDE SEQUENCE [LARGE SCALE GENOMIC DNA]</scope>
    <source>
        <strain evidence="2 3">FF_144</strain>
    </source>
</reference>